<dbReference type="PRINTS" id="PR00081">
    <property type="entry name" value="GDHRDH"/>
</dbReference>
<dbReference type="SUPFAM" id="SSF51735">
    <property type="entry name" value="NAD(P)-binding Rossmann-fold domains"/>
    <property type="match status" value="1"/>
</dbReference>
<evidence type="ECO:0000313" key="4">
    <source>
        <dbReference type="Proteomes" id="UP000800036"/>
    </source>
</evidence>
<name>A0A6A5VGB3_9PLEO</name>
<dbReference type="InterPro" id="IPR002347">
    <property type="entry name" value="SDR_fam"/>
</dbReference>
<keyword evidence="2" id="KW-0560">Oxidoreductase</keyword>
<dbReference type="Proteomes" id="UP000800036">
    <property type="component" value="Unassembled WGS sequence"/>
</dbReference>
<dbReference type="PANTHER" id="PTHR43976:SF16">
    <property type="entry name" value="SHORT-CHAIN DEHYDROGENASE_REDUCTASE FAMILY PROTEIN"/>
    <property type="match status" value="1"/>
</dbReference>
<dbReference type="EMBL" id="ML976687">
    <property type="protein sequence ID" value="KAF1972317.1"/>
    <property type="molecule type" value="Genomic_DNA"/>
</dbReference>
<organism evidence="3 4">
    <name type="scientific">Bimuria novae-zelandiae CBS 107.79</name>
    <dbReference type="NCBI Taxonomy" id="1447943"/>
    <lineage>
        <taxon>Eukaryota</taxon>
        <taxon>Fungi</taxon>
        <taxon>Dikarya</taxon>
        <taxon>Ascomycota</taxon>
        <taxon>Pezizomycotina</taxon>
        <taxon>Dothideomycetes</taxon>
        <taxon>Pleosporomycetidae</taxon>
        <taxon>Pleosporales</taxon>
        <taxon>Massarineae</taxon>
        <taxon>Didymosphaeriaceae</taxon>
        <taxon>Bimuria</taxon>
    </lineage>
</organism>
<dbReference type="Gene3D" id="3.40.50.720">
    <property type="entry name" value="NAD(P)-binding Rossmann-like Domain"/>
    <property type="match status" value="1"/>
</dbReference>
<gene>
    <name evidence="3" type="ORF">BU23DRAFT_590096</name>
</gene>
<dbReference type="PANTHER" id="PTHR43976">
    <property type="entry name" value="SHORT CHAIN DEHYDROGENASE"/>
    <property type="match status" value="1"/>
</dbReference>
<dbReference type="Pfam" id="PF00106">
    <property type="entry name" value="adh_short"/>
    <property type="match status" value="1"/>
</dbReference>
<reference evidence="3" key="1">
    <citation type="journal article" date="2020" name="Stud. Mycol.">
        <title>101 Dothideomycetes genomes: a test case for predicting lifestyles and emergence of pathogens.</title>
        <authorList>
            <person name="Haridas S."/>
            <person name="Albert R."/>
            <person name="Binder M."/>
            <person name="Bloem J."/>
            <person name="Labutti K."/>
            <person name="Salamov A."/>
            <person name="Andreopoulos B."/>
            <person name="Baker S."/>
            <person name="Barry K."/>
            <person name="Bills G."/>
            <person name="Bluhm B."/>
            <person name="Cannon C."/>
            <person name="Castanera R."/>
            <person name="Culley D."/>
            <person name="Daum C."/>
            <person name="Ezra D."/>
            <person name="Gonzalez J."/>
            <person name="Henrissat B."/>
            <person name="Kuo A."/>
            <person name="Liang C."/>
            <person name="Lipzen A."/>
            <person name="Lutzoni F."/>
            <person name="Magnuson J."/>
            <person name="Mondo S."/>
            <person name="Nolan M."/>
            <person name="Ohm R."/>
            <person name="Pangilinan J."/>
            <person name="Park H.-J."/>
            <person name="Ramirez L."/>
            <person name="Alfaro M."/>
            <person name="Sun H."/>
            <person name="Tritt A."/>
            <person name="Yoshinaga Y."/>
            <person name="Zwiers L.-H."/>
            <person name="Turgeon B."/>
            <person name="Goodwin S."/>
            <person name="Spatafora J."/>
            <person name="Crous P."/>
            <person name="Grigoriev I."/>
        </authorList>
    </citation>
    <scope>NUCLEOTIDE SEQUENCE</scope>
    <source>
        <strain evidence="3">CBS 107.79</strain>
    </source>
</reference>
<accession>A0A6A5VGB3</accession>
<dbReference type="OrthoDB" id="1274115at2759"/>
<dbReference type="AlphaFoldDB" id="A0A6A5VGB3"/>
<comment type="similarity">
    <text evidence="1">Belongs to the short-chain dehydrogenases/reductases (SDR) family.</text>
</comment>
<protein>
    <submittedName>
        <fullName evidence="3">NAD(P)-binding protein</fullName>
    </submittedName>
</protein>
<keyword evidence="4" id="KW-1185">Reference proteome</keyword>
<sequence>MSQQTPVWFFTAASSGFGHYMALEALSRGHHVIASERTPSKLVPLRSTGATIVELDVTAPLPTTEAVAKETVAIHGYITHLVNAAGYALVGAVEETSPQEDSDIFNANVLGTLNGHRTIANFGSIASWTGAPGAALYYSTKRAVSGLSEALRFELAPFGIAVTVVEPGYFRTGFLNPGAAVQSEKRMEVYKESAAGETRRALDRTDGRQRGDVVKGSKVVVDILAMEGVAEGKEVPVRAALGSDSPPTIREKMEETRKLLDEWDALYCYLRKEE</sequence>
<dbReference type="GO" id="GO:0016491">
    <property type="term" value="F:oxidoreductase activity"/>
    <property type="evidence" value="ECO:0007669"/>
    <property type="project" value="UniProtKB-KW"/>
</dbReference>
<evidence type="ECO:0000313" key="3">
    <source>
        <dbReference type="EMBL" id="KAF1972317.1"/>
    </source>
</evidence>
<dbReference type="InterPro" id="IPR036291">
    <property type="entry name" value="NAD(P)-bd_dom_sf"/>
</dbReference>
<evidence type="ECO:0000256" key="2">
    <source>
        <dbReference type="ARBA" id="ARBA00023002"/>
    </source>
</evidence>
<proteinExistence type="inferred from homology"/>
<evidence type="ECO:0000256" key="1">
    <source>
        <dbReference type="ARBA" id="ARBA00006484"/>
    </source>
</evidence>
<dbReference type="InterPro" id="IPR051911">
    <property type="entry name" value="SDR_oxidoreductase"/>
</dbReference>